<dbReference type="CDD" id="cd08899">
    <property type="entry name" value="SRPBCC_CalC_Aha1-like_6"/>
    <property type="match status" value="1"/>
</dbReference>
<name>A0A4P6Q7Z7_9ACTN</name>
<comment type="similarity">
    <text evidence="1">Belongs to the AHA1 family.</text>
</comment>
<dbReference type="Gene3D" id="3.30.530.20">
    <property type="match status" value="1"/>
</dbReference>
<accession>A0A4P6Q7Z7</accession>
<dbReference type="Pfam" id="PF08327">
    <property type="entry name" value="AHSA1"/>
    <property type="match status" value="1"/>
</dbReference>
<sequence length="215" mass="23289">MIDVDHQISTVRRRLGTRMLETGEARVLTIGQTYDASVQDVWDALTNPERIPRWFLPVSGDLREGGHYRLEGNAGGTIGSCDAPTSFTASWEFGGQVSWIEVSLAAEPTGTRLELVHIAHVDDDTWERFGPGAVGVGWDMALSGLAEHLATGEAADPAEAERWTGSAEGRRFVELSSERWRQASVEFGTDEAAAHGAAERTTAFYTGAEEPEGQG</sequence>
<evidence type="ECO:0000313" key="5">
    <source>
        <dbReference type="Proteomes" id="UP000292235"/>
    </source>
</evidence>
<reference evidence="4 5" key="1">
    <citation type="submission" date="2019-02" db="EMBL/GenBank/DDBJ databases">
        <authorList>
            <person name="Khodamoradi S."/>
            <person name="Hahnke R.L."/>
            <person name="Kaempfer P."/>
            <person name="Schumann P."/>
            <person name="Rohde M."/>
            <person name="Steinert M."/>
            <person name="Luzhetskyy A."/>
            <person name="Wink J."/>
            <person name="Ruckert C."/>
        </authorList>
    </citation>
    <scope>NUCLEOTIDE SEQUENCE [LARGE SCALE GENOMIC DNA]</scope>
    <source>
        <strain evidence="4 5">M2</strain>
    </source>
</reference>
<dbReference type="Proteomes" id="UP000292235">
    <property type="component" value="Chromosome"/>
</dbReference>
<dbReference type="EMBL" id="CP036455">
    <property type="protein sequence ID" value="QBI54997.1"/>
    <property type="molecule type" value="Genomic_DNA"/>
</dbReference>
<dbReference type="OrthoDB" id="8117292at2"/>
<dbReference type="AlphaFoldDB" id="A0A4P6Q7Z7"/>
<keyword evidence="5" id="KW-1185">Reference proteome</keyword>
<dbReference type="KEGG" id="strr:EKD16_16125"/>
<feature type="compositionally biased region" description="Low complexity" evidence="2">
    <location>
        <begin position="190"/>
        <end position="203"/>
    </location>
</feature>
<proteinExistence type="inferred from homology"/>
<organism evidence="4 5">
    <name type="scientific">Streptomonospora litoralis</name>
    <dbReference type="NCBI Taxonomy" id="2498135"/>
    <lineage>
        <taxon>Bacteria</taxon>
        <taxon>Bacillati</taxon>
        <taxon>Actinomycetota</taxon>
        <taxon>Actinomycetes</taxon>
        <taxon>Streptosporangiales</taxon>
        <taxon>Nocardiopsidaceae</taxon>
        <taxon>Streptomonospora</taxon>
    </lineage>
</organism>
<evidence type="ECO:0000313" key="4">
    <source>
        <dbReference type="EMBL" id="QBI54997.1"/>
    </source>
</evidence>
<dbReference type="InterPro" id="IPR013538">
    <property type="entry name" value="ASHA1/2-like_C"/>
</dbReference>
<feature type="region of interest" description="Disordered" evidence="2">
    <location>
        <begin position="190"/>
        <end position="215"/>
    </location>
</feature>
<gene>
    <name evidence="4" type="ORF">EKD16_16125</name>
</gene>
<evidence type="ECO:0000259" key="3">
    <source>
        <dbReference type="Pfam" id="PF08327"/>
    </source>
</evidence>
<feature type="domain" description="Activator of Hsp90 ATPase homologue 1/2-like C-terminal" evidence="3">
    <location>
        <begin position="35"/>
        <end position="149"/>
    </location>
</feature>
<evidence type="ECO:0000256" key="1">
    <source>
        <dbReference type="ARBA" id="ARBA00006817"/>
    </source>
</evidence>
<dbReference type="RefSeq" id="WP_131099082.1">
    <property type="nucleotide sequence ID" value="NZ_CP036455.1"/>
</dbReference>
<dbReference type="InterPro" id="IPR023393">
    <property type="entry name" value="START-like_dom_sf"/>
</dbReference>
<protein>
    <recommendedName>
        <fullName evidence="3">Activator of Hsp90 ATPase homologue 1/2-like C-terminal domain-containing protein</fullName>
    </recommendedName>
</protein>
<dbReference type="SUPFAM" id="SSF55961">
    <property type="entry name" value="Bet v1-like"/>
    <property type="match status" value="1"/>
</dbReference>
<evidence type="ECO:0000256" key="2">
    <source>
        <dbReference type="SAM" id="MobiDB-lite"/>
    </source>
</evidence>